<accession>A0A1M5ZBJ7</accession>
<sequence length="514" mass="59916">MGEELRGFAERIHNVALFQPLFDLQRSRKYPEYDSLAIGFGILLFTLENMLIGREHCDHQEIAVYVRQMMAESYQVNLSENESTEMAYYFLDALRNNGRPFDLEFKDLETGGDVRCKFALIEVANYEIHGKMRFKLTDAGLDLLFKTKEIYKELRISISQLYLRQQIEKGVFHEALRTIDDLYVQVQDVHGKIERIRKLVLRNVSDVSVANYIALMEEVTEQLRREKEVFASLQTLLRETVDTYRFRELNVKERESFDQLIRVSTRLDLVVNEHNRLFTSKLSLGSLLEEAMLDSLANTFRVKVNFEHEFVDQVINNNTPLDALRQVLNPLFKFKRNPFFNILRVLEAQSVKSDEAEQQEEFRGPSEEDLARAVERERLLKKQRDSRTLNYLGIILGSFKSQSEQTLQEILAELPVESYVQVISEVEFYAFLVQLHQMGEIPLVVDEEMRAKIIDSESGNLPFLLLKYLDDHPEVSQYMALEVQAGNDELVFENLSRVTDYRFSVSLEGRGQDV</sequence>
<reference evidence="3" key="1">
    <citation type="submission" date="2016-11" db="EMBL/GenBank/DDBJ databases">
        <authorList>
            <person name="Varghese N."/>
            <person name="Submissions S."/>
        </authorList>
    </citation>
    <scope>NUCLEOTIDE SEQUENCE [LARGE SCALE GENOMIC DNA]</scope>
    <source>
        <strain evidence="3">DSM 15449</strain>
    </source>
</reference>
<dbReference type="OrthoDB" id="1685048at2"/>
<evidence type="ECO:0000313" key="3">
    <source>
        <dbReference type="Proteomes" id="UP000183954"/>
    </source>
</evidence>
<dbReference type="RefSeq" id="WP_073030643.1">
    <property type="nucleotide sequence ID" value="NZ_FQXJ01000011.1"/>
</dbReference>
<evidence type="ECO:0008006" key="4">
    <source>
        <dbReference type="Google" id="ProtNLM"/>
    </source>
</evidence>
<keyword evidence="3" id="KW-1185">Reference proteome</keyword>
<feature type="coiled-coil region" evidence="1">
    <location>
        <begin position="209"/>
        <end position="236"/>
    </location>
</feature>
<gene>
    <name evidence="2" type="ORF">SAMN02746098_03118</name>
</gene>
<evidence type="ECO:0000256" key="1">
    <source>
        <dbReference type="SAM" id="Coils"/>
    </source>
</evidence>
<organism evidence="2 3">
    <name type="scientific">Desulfosporosinus lacus DSM 15449</name>
    <dbReference type="NCBI Taxonomy" id="1121420"/>
    <lineage>
        <taxon>Bacteria</taxon>
        <taxon>Bacillati</taxon>
        <taxon>Bacillota</taxon>
        <taxon>Clostridia</taxon>
        <taxon>Eubacteriales</taxon>
        <taxon>Desulfitobacteriaceae</taxon>
        <taxon>Desulfosporosinus</taxon>
    </lineage>
</organism>
<dbReference type="AlphaFoldDB" id="A0A1M5ZBJ7"/>
<dbReference type="EMBL" id="FQXJ01000011">
    <property type="protein sequence ID" value="SHI21600.1"/>
    <property type="molecule type" value="Genomic_DNA"/>
</dbReference>
<dbReference type="STRING" id="1121420.SAMN02746098_03118"/>
<name>A0A1M5ZBJ7_9FIRM</name>
<evidence type="ECO:0000313" key="2">
    <source>
        <dbReference type="EMBL" id="SHI21600.1"/>
    </source>
</evidence>
<proteinExistence type="predicted"/>
<dbReference type="Proteomes" id="UP000183954">
    <property type="component" value="Unassembled WGS sequence"/>
</dbReference>
<protein>
    <recommendedName>
        <fullName evidence="4">Replicative DNA helicase</fullName>
    </recommendedName>
</protein>
<keyword evidence="1" id="KW-0175">Coiled coil</keyword>